<name>A0A7Z1DSQ7_9GAMM</name>
<comment type="caution">
    <text evidence="2">The sequence shown here is derived from an EMBL/GenBank/DDBJ whole genome shotgun (WGS) entry which is preliminary data.</text>
</comment>
<feature type="transmembrane region" description="Helical" evidence="1">
    <location>
        <begin position="15"/>
        <end position="33"/>
    </location>
</feature>
<evidence type="ECO:0000313" key="2">
    <source>
        <dbReference type="EMBL" id="OZC35211.1"/>
    </source>
</evidence>
<protein>
    <submittedName>
        <fullName evidence="2">Uncharacterized protein</fullName>
    </submittedName>
</protein>
<gene>
    <name evidence="2" type="ORF">B9Q17_05450</name>
</gene>
<keyword evidence="1" id="KW-1133">Transmembrane helix</keyword>
<organism evidence="2 3">
    <name type="scientific">Marinobacter vinifirmus</name>
    <dbReference type="NCBI Taxonomy" id="355591"/>
    <lineage>
        <taxon>Bacteria</taxon>
        <taxon>Pseudomonadati</taxon>
        <taxon>Pseudomonadota</taxon>
        <taxon>Gammaproteobacteria</taxon>
        <taxon>Pseudomonadales</taxon>
        <taxon>Marinobacteraceae</taxon>
        <taxon>Marinobacter</taxon>
    </lineage>
</organism>
<proteinExistence type="predicted"/>
<evidence type="ECO:0000256" key="1">
    <source>
        <dbReference type="SAM" id="Phobius"/>
    </source>
</evidence>
<reference evidence="2 3" key="1">
    <citation type="submission" date="2017-06" db="EMBL/GenBank/DDBJ databases">
        <title>Draft genome sequence of the halophilic bacterium Marinobacter vinifirmus FB1.</title>
        <authorList>
            <person name="Stepanov V.G."/>
            <person name="Roberts D.J."/>
            <person name="Fox G.E."/>
        </authorList>
    </citation>
    <scope>NUCLEOTIDE SEQUENCE [LARGE SCALE GENOMIC DNA]</scope>
    <source>
        <strain evidence="2 3">FB1</strain>
    </source>
</reference>
<dbReference type="AlphaFoldDB" id="A0A7Z1DSQ7"/>
<evidence type="ECO:0000313" key="3">
    <source>
        <dbReference type="Proteomes" id="UP000216984"/>
    </source>
</evidence>
<dbReference type="Proteomes" id="UP000216984">
    <property type="component" value="Unassembled WGS sequence"/>
</dbReference>
<keyword evidence="1" id="KW-0472">Membrane</keyword>
<keyword evidence="1" id="KW-0812">Transmembrane</keyword>
<feature type="transmembrane region" description="Helical" evidence="1">
    <location>
        <begin position="263"/>
        <end position="284"/>
    </location>
</feature>
<accession>A0A7Z1DSQ7</accession>
<sequence>MPEPVLFRTPRRRSWPWLAVIALVVAVLVALRLQPQPVEERLVRLHSQEVFGADSQVLVEPLPVQATLLDYRSDRLLLLKAQAALQVYPEHTGQLLELFGEEPEFQEALKTHGEYLIPPVIHFYRNPVSSIEMLNRVAGTRQTLTPEQRAWYAVNFANKEGQDFTGQFVVAPDGSIEWIWTERITEGVTRFFTSGIRTLESRYRTDQPIRASDLGWAAVDAVVIGSAVKFLKAGRAAATTARATTVTARSAAYGSRLARAGQMASTMIGYAKWPAVAALAYVAVRHPVLLNDLFAGAAKVLGVPPWMIQVPGWFLILLPLLLILRWVARVCLWFIPARR</sequence>
<keyword evidence="3" id="KW-1185">Reference proteome</keyword>
<dbReference type="RefSeq" id="WP_022989648.1">
    <property type="nucleotide sequence ID" value="NZ_NEFY01000013.1"/>
</dbReference>
<feature type="transmembrane region" description="Helical" evidence="1">
    <location>
        <begin position="313"/>
        <end position="335"/>
    </location>
</feature>
<dbReference type="EMBL" id="NEFY01000013">
    <property type="protein sequence ID" value="OZC35211.1"/>
    <property type="molecule type" value="Genomic_DNA"/>
</dbReference>